<evidence type="ECO:0000313" key="1">
    <source>
        <dbReference type="EMBL" id="EXZ31068.1"/>
    </source>
</evidence>
<sequence>MSNCFIETNVEEVVDFLSVKGYNLIYTIRHVSDWNESDSLCLKQEIDHAIQKDWLLII</sequence>
<protein>
    <submittedName>
        <fullName evidence="1">Uncharacterized protein</fullName>
    </submittedName>
</protein>
<organism evidence="1 2">
    <name type="scientific">Bacteroides fragilis str. S36L11</name>
    <dbReference type="NCBI Taxonomy" id="1339327"/>
    <lineage>
        <taxon>Bacteria</taxon>
        <taxon>Pseudomonadati</taxon>
        <taxon>Bacteroidota</taxon>
        <taxon>Bacteroidia</taxon>
        <taxon>Bacteroidales</taxon>
        <taxon>Bacteroidaceae</taxon>
        <taxon>Bacteroides</taxon>
    </lineage>
</organism>
<dbReference type="AlphaFoldDB" id="A0A015XHG6"/>
<dbReference type="EMBL" id="JGDJ01000086">
    <property type="protein sequence ID" value="EXZ31068.1"/>
    <property type="molecule type" value="Genomic_DNA"/>
</dbReference>
<name>A0A015XHG6_BACFG</name>
<reference evidence="1 2" key="1">
    <citation type="submission" date="2014-02" db="EMBL/GenBank/DDBJ databases">
        <authorList>
            <person name="Sears C."/>
            <person name="Carroll K."/>
            <person name="Sack B.R."/>
            <person name="Qadri F."/>
            <person name="Myers L.L."/>
            <person name="Chung G.-T."/>
            <person name="Escheverria P."/>
            <person name="Fraser C.M."/>
            <person name="Sadzewicz L."/>
            <person name="Shefchek K.A."/>
            <person name="Tallon L."/>
            <person name="Das S.P."/>
            <person name="Daugherty S."/>
            <person name="Mongodin E.F."/>
        </authorList>
    </citation>
    <scope>NUCLEOTIDE SEQUENCE [LARGE SCALE GENOMIC DNA]</scope>
    <source>
        <strain evidence="1 2">S36L11</strain>
    </source>
</reference>
<evidence type="ECO:0000313" key="2">
    <source>
        <dbReference type="Proteomes" id="UP000022082"/>
    </source>
</evidence>
<accession>A0A015XHG6</accession>
<proteinExistence type="predicted"/>
<dbReference type="Proteomes" id="UP000022082">
    <property type="component" value="Unassembled WGS sequence"/>
</dbReference>
<comment type="caution">
    <text evidence="1">The sequence shown here is derived from an EMBL/GenBank/DDBJ whole genome shotgun (WGS) entry which is preliminary data.</text>
</comment>
<gene>
    <name evidence="1" type="ORF">M136_5170</name>
</gene>